<dbReference type="OrthoDB" id="2730934at2"/>
<comment type="caution">
    <text evidence="2">The sequence shown here is derived from an EMBL/GenBank/DDBJ whole genome shotgun (WGS) entry which is preliminary data.</text>
</comment>
<dbReference type="RefSeq" id="WP_121132296.1">
    <property type="nucleotide sequence ID" value="NZ_JBHUFK010000060.1"/>
</dbReference>
<protein>
    <recommendedName>
        <fullName evidence="4">Type 4 fimbrial biogenesis protein PilX N-terminal domain-containing protein</fullName>
    </recommendedName>
</protein>
<keyword evidence="1" id="KW-0812">Transmembrane</keyword>
<evidence type="ECO:0000313" key="3">
    <source>
        <dbReference type="Proteomes" id="UP000281813"/>
    </source>
</evidence>
<keyword evidence="1" id="KW-1133">Transmembrane helix</keyword>
<gene>
    <name evidence="2" type="ORF">D8M05_12525</name>
</gene>
<evidence type="ECO:0008006" key="4">
    <source>
        <dbReference type="Google" id="ProtNLM"/>
    </source>
</evidence>
<organism evidence="2 3">
    <name type="scientific">Oceanobacillus bengalensis</name>
    <dbReference type="NCBI Taxonomy" id="1435466"/>
    <lineage>
        <taxon>Bacteria</taxon>
        <taxon>Bacillati</taxon>
        <taxon>Bacillota</taxon>
        <taxon>Bacilli</taxon>
        <taxon>Bacillales</taxon>
        <taxon>Bacillaceae</taxon>
        <taxon>Oceanobacillus</taxon>
    </lineage>
</organism>
<sequence>MKSLFNNEKGYTLFLAVLIGLLFMIMATSLVTMTMNGIAKNDSREDDIQAVDYSEKGIKYFTNILNEEIQNSVIGNGISGKEFPRELKEELDEFEKRYSCDSNNFFPNNVSDVPKGDKGKYKVCIESVDSNPADNNELGRNVLITSIGIVDGKQKEIQSEVEFGAQAVPEVLNYAVAANRCIEEAECSSISGGNLALLGGVDIEGDVKVDGDLITFNQADAFEGGNNWVDSILPSILPYNNSGEEKAKLVLDPNSNIYSYNRLNDYRNKIVNDTTLINEDEISDAFTYSPELISRSPIFDPIDIEGKIDEQEYNRNSANETLNNSVIEGESSKLKVFANNDTCVYRPFFWNKCEYEAITFKGKNQFNQFSTYSNLIIGSDFMSSFEWFLYWILGIGDRKNEIQTTIENGMYVGSDLIIGNPNITSFDYDIFELNDPENYDNIKLTGPIYVKGDLKIIGAKLNVDAVIYVEGNVDIQFSEINGLKLENNKEGSLIVFSDGIINFVDNSVYEDEPNTIRGFFHSNNSINMYGVASNIKIDGGISAGNIYLNAIKGRAKENYFNTAQKVESKSLLQRLFPFLSPIKFFSDYDYYESSFGQNQIDRKSRLNIRYNHDLVETYTRLIQSDTVIYEVDPVRLTDRPTNNE</sequence>
<proteinExistence type="predicted"/>
<evidence type="ECO:0000313" key="2">
    <source>
        <dbReference type="EMBL" id="RKQ14659.1"/>
    </source>
</evidence>
<keyword evidence="1" id="KW-0472">Membrane</keyword>
<reference evidence="2 3" key="1">
    <citation type="journal article" date="2015" name="Antonie Van Leeuwenhoek">
        <title>Oceanobacillus bengalensis sp. nov., a bacterium isolated from seawater of the Bay of Bengal.</title>
        <authorList>
            <person name="Yongchang O."/>
            <person name="Xiang W."/>
            <person name="Wang G."/>
        </authorList>
    </citation>
    <scope>NUCLEOTIDE SEQUENCE [LARGE SCALE GENOMIC DNA]</scope>
    <source>
        <strain evidence="2 3">MCCC 1K00260</strain>
    </source>
</reference>
<keyword evidence="3" id="KW-1185">Reference proteome</keyword>
<dbReference type="AlphaFoldDB" id="A0A494YWQ7"/>
<feature type="transmembrane region" description="Helical" evidence="1">
    <location>
        <begin position="12"/>
        <end position="35"/>
    </location>
</feature>
<accession>A0A494YWQ7</accession>
<name>A0A494YWQ7_9BACI</name>
<dbReference type="Proteomes" id="UP000281813">
    <property type="component" value="Unassembled WGS sequence"/>
</dbReference>
<evidence type="ECO:0000256" key="1">
    <source>
        <dbReference type="SAM" id="Phobius"/>
    </source>
</evidence>
<dbReference type="EMBL" id="RBZO01000019">
    <property type="protein sequence ID" value="RKQ14659.1"/>
    <property type="molecule type" value="Genomic_DNA"/>
</dbReference>